<dbReference type="PRINTS" id="PR00153">
    <property type="entry name" value="CSAPPISMRASE"/>
</dbReference>
<evidence type="ECO:0000256" key="10">
    <source>
        <dbReference type="ARBA" id="ARBA00023235"/>
    </source>
</evidence>
<keyword evidence="18" id="KW-1185">Reference proteome</keyword>
<evidence type="ECO:0000256" key="11">
    <source>
        <dbReference type="ARBA" id="ARBA00023242"/>
    </source>
</evidence>
<dbReference type="PROSITE" id="PS51698">
    <property type="entry name" value="U_BOX"/>
    <property type="match status" value="1"/>
</dbReference>
<feature type="domain" description="U-box" evidence="16">
    <location>
        <begin position="37"/>
        <end position="119"/>
    </location>
</feature>
<evidence type="ECO:0000256" key="8">
    <source>
        <dbReference type="ARBA" id="ARBA00022786"/>
    </source>
</evidence>
<evidence type="ECO:0000259" key="14">
    <source>
        <dbReference type="PROSITE" id="PS50072"/>
    </source>
</evidence>
<dbReference type="GO" id="GO:0071013">
    <property type="term" value="C:catalytic step 2 spliceosome"/>
    <property type="evidence" value="ECO:0007669"/>
    <property type="project" value="TreeGrafter"/>
</dbReference>
<comment type="catalytic activity">
    <reaction evidence="1">
        <text>S-ubiquitinyl-[E2 ubiquitin-conjugating enzyme]-L-cysteine + [acceptor protein]-L-lysine = [E2 ubiquitin-conjugating enzyme]-L-cysteine + N(6)-ubiquitinyl-[acceptor protein]-L-lysine.</text>
        <dbReference type="EC" id="2.3.2.27"/>
    </reaction>
</comment>
<dbReference type="InterPro" id="IPR000727">
    <property type="entry name" value="T_SNARE_dom"/>
</dbReference>
<accession>A0AAF0YD39</accession>
<dbReference type="SUPFAM" id="SSF50891">
    <property type="entry name" value="Cyclophilin-like"/>
    <property type="match status" value="1"/>
</dbReference>
<evidence type="ECO:0000256" key="1">
    <source>
        <dbReference type="ARBA" id="ARBA00000900"/>
    </source>
</evidence>
<evidence type="ECO:0000256" key="13">
    <source>
        <dbReference type="SAM" id="MobiDB-lite"/>
    </source>
</evidence>
<evidence type="ECO:0000256" key="12">
    <source>
        <dbReference type="ARBA" id="ARBA00046280"/>
    </source>
</evidence>
<dbReference type="GO" id="GO:0012505">
    <property type="term" value="C:endomembrane system"/>
    <property type="evidence" value="ECO:0007669"/>
    <property type="project" value="UniProtKB-SubCell"/>
</dbReference>
<dbReference type="InterPro" id="IPR013083">
    <property type="entry name" value="Znf_RING/FYVE/PHD"/>
</dbReference>
<comment type="subcellular location">
    <subcellularLocation>
        <location evidence="12">Endomembrane system</location>
        <topology evidence="12">Single-pass type IV membrane protein</topology>
    </subcellularLocation>
    <subcellularLocation>
        <location evidence="4">Nucleus</location>
    </subcellularLocation>
</comment>
<proteinExistence type="inferred from homology"/>
<evidence type="ECO:0000256" key="6">
    <source>
        <dbReference type="ARBA" id="ARBA00007930"/>
    </source>
</evidence>
<feature type="region of interest" description="Disordered" evidence="13">
    <location>
        <begin position="482"/>
        <end position="536"/>
    </location>
</feature>
<dbReference type="GO" id="GO:0003755">
    <property type="term" value="F:peptidyl-prolyl cis-trans isomerase activity"/>
    <property type="evidence" value="ECO:0007669"/>
    <property type="project" value="UniProtKB-KW"/>
</dbReference>
<dbReference type="PROSITE" id="PS50072">
    <property type="entry name" value="CSA_PPIASE_2"/>
    <property type="match status" value="1"/>
</dbReference>
<dbReference type="GO" id="GO:0061630">
    <property type="term" value="F:ubiquitin protein ligase activity"/>
    <property type="evidence" value="ECO:0007669"/>
    <property type="project" value="UniProtKB-EC"/>
</dbReference>
<evidence type="ECO:0000256" key="5">
    <source>
        <dbReference type="ARBA" id="ARBA00004906"/>
    </source>
</evidence>
<evidence type="ECO:0000313" key="18">
    <source>
        <dbReference type="Proteomes" id="UP000827549"/>
    </source>
</evidence>
<name>A0AAF0YD39_9TREE</name>
<dbReference type="Gene3D" id="2.40.100.10">
    <property type="entry name" value="Cyclophilin-like"/>
    <property type="match status" value="1"/>
</dbReference>
<dbReference type="EMBL" id="CP086718">
    <property type="protein sequence ID" value="WOO83747.1"/>
    <property type="molecule type" value="Genomic_DNA"/>
</dbReference>
<gene>
    <name evidence="17" type="primary">CYP8</name>
    <name evidence="17" type="ORF">LOC62_05G007267</name>
</gene>
<dbReference type="RefSeq" id="XP_062629773.1">
    <property type="nucleotide sequence ID" value="XM_062773789.1"/>
</dbReference>
<dbReference type="GeneID" id="87810440"/>
<keyword evidence="8" id="KW-0833">Ubl conjugation pathway</keyword>
<protein>
    <submittedName>
        <fullName evidence="17">Peptidyl-prolyl cis-trans isomerase-like 2</fullName>
    </submittedName>
</protein>
<dbReference type="FunFam" id="3.30.40.10:FF:000079">
    <property type="entry name" value="Peptidyl-prolyl cis-trans isomerase 2"/>
    <property type="match status" value="1"/>
</dbReference>
<sequence>MGNNSDKMYVTYSEHAAGHHTASGGGKRAETGKSDFQRLPFDSCALSLQPFRNPVAVVAETEPGEAPRADVFDLLNIVPYVRKFKTNPVTGKPLETSQLIKLNFFKNSEGNYHDPITFKVFSPHVHIVFLKNTGNVFDMASLQLLAIKPKTWRDLVSDEEFKREDIITIQDPSNLKSRDLRDYDYVKNEKSLTDADRENDPLKGINVDAAGGASKVLKMIAEKTRSENPSPSPAPSSKADEKPKEGVVAKRKVEQLAYNASNYSSGRTAASLTSTTNGPEIKDERAMFDEEEYMFEEMMKPTKDKDRLKSKAYATIMTNLGGLNVELHGDRAPKTVYNFVQLAKQGKYDNVIFHRLIPGFMIQGGDPTGTGRGGESYWGAGFRDEYAEKGAFKHDARGTLSMANSGPHTNGSQFFITFTETPHLNNKHTVFGKLVGGEDVLLRMERTNVRPGSDRPTKDIIITGVNILQDPFEEHQKRLKARLARQDQSEEAQRRRAEKAAEREKDRTTWLGTDLGAKGESKALRAEKKRKADDEGVGKYLKPAKAPAPAAAAAPAAAPVEFGVEKKKRKAGDEHVACRSATDQTLEQQNEEELSSLHGKIKALRSVTIDILDDSGRQNDQLDRTGNIFTSFGNSLFSTQRHHSRTMAASSTLRQYRTIAYIVGVVVALWFVLKLWHLGGGGGGKGPSDADYGA</sequence>
<keyword evidence="11" id="KW-0539">Nucleus</keyword>
<evidence type="ECO:0000313" key="17">
    <source>
        <dbReference type="EMBL" id="WOO83747.1"/>
    </source>
</evidence>
<keyword evidence="7" id="KW-0808">Transferase</keyword>
<dbReference type="InterPro" id="IPR039899">
    <property type="entry name" value="BET1_SNARE"/>
</dbReference>
<dbReference type="Proteomes" id="UP000827549">
    <property type="component" value="Chromosome 5"/>
</dbReference>
<evidence type="ECO:0000256" key="7">
    <source>
        <dbReference type="ARBA" id="ARBA00022679"/>
    </source>
</evidence>
<evidence type="ECO:0000259" key="16">
    <source>
        <dbReference type="PROSITE" id="PS51698"/>
    </source>
</evidence>
<comment type="pathway">
    <text evidence="5">Protein modification; protein ubiquitination.</text>
</comment>
<evidence type="ECO:0000259" key="15">
    <source>
        <dbReference type="PROSITE" id="PS50192"/>
    </source>
</evidence>
<dbReference type="GO" id="GO:0000209">
    <property type="term" value="P:protein polyubiquitination"/>
    <property type="evidence" value="ECO:0007669"/>
    <property type="project" value="TreeGrafter"/>
</dbReference>
<dbReference type="InterPro" id="IPR002130">
    <property type="entry name" value="Cyclophilin-type_PPIase_dom"/>
</dbReference>
<feature type="compositionally biased region" description="Basic and acidic residues" evidence="13">
    <location>
        <begin position="517"/>
        <end position="536"/>
    </location>
</feature>
<dbReference type="PROSITE" id="PS00170">
    <property type="entry name" value="CSA_PPIASE_1"/>
    <property type="match status" value="1"/>
</dbReference>
<dbReference type="PROSITE" id="PS50192">
    <property type="entry name" value="T_SNARE"/>
    <property type="match status" value="1"/>
</dbReference>
<dbReference type="SMART" id="SM00504">
    <property type="entry name" value="Ubox"/>
    <property type="match status" value="1"/>
</dbReference>
<dbReference type="SUPFAM" id="SSF58038">
    <property type="entry name" value="SNARE fusion complex"/>
    <property type="match status" value="1"/>
</dbReference>
<keyword evidence="10 17" id="KW-0413">Isomerase</keyword>
<dbReference type="Gene3D" id="3.30.40.10">
    <property type="entry name" value="Zinc/RING finger domain, C3HC4 (zinc finger)"/>
    <property type="match status" value="1"/>
</dbReference>
<keyword evidence="9" id="KW-0697">Rotamase</keyword>
<feature type="domain" description="T-SNARE coiled-coil homology" evidence="15">
    <location>
        <begin position="584"/>
        <end position="646"/>
    </location>
</feature>
<feature type="region of interest" description="Disordered" evidence="13">
    <location>
        <begin position="223"/>
        <end position="247"/>
    </location>
</feature>
<feature type="compositionally biased region" description="Basic and acidic residues" evidence="13">
    <location>
        <begin position="238"/>
        <end position="247"/>
    </location>
</feature>
<evidence type="ECO:0000256" key="9">
    <source>
        <dbReference type="ARBA" id="ARBA00023110"/>
    </source>
</evidence>
<dbReference type="InterPro" id="IPR020892">
    <property type="entry name" value="Cyclophilin-type_PPIase_CS"/>
</dbReference>
<dbReference type="InterPro" id="IPR029000">
    <property type="entry name" value="Cyclophilin-like_dom_sf"/>
</dbReference>
<dbReference type="FunFam" id="2.40.100.10:FF:000014">
    <property type="entry name" value="Peptidyl-prolyl cis-trans isomerase cyp65"/>
    <property type="match status" value="1"/>
</dbReference>
<feature type="compositionally biased region" description="Basic and acidic residues" evidence="13">
    <location>
        <begin position="484"/>
        <end position="508"/>
    </location>
</feature>
<evidence type="ECO:0000256" key="3">
    <source>
        <dbReference type="ARBA" id="ARBA00003697"/>
    </source>
</evidence>
<dbReference type="SUPFAM" id="SSF57850">
    <property type="entry name" value="RING/U-box"/>
    <property type="match status" value="1"/>
</dbReference>
<evidence type="ECO:0000256" key="2">
    <source>
        <dbReference type="ARBA" id="ARBA00000971"/>
    </source>
</evidence>
<dbReference type="InterPro" id="IPR026951">
    <property type="entry name" value="PPIL2_U-box_dom"/>
</dbReference>
<dbReference type="CDD" id="cd16663">
    <property type="entry name" value="RING-Ubox_PPIL2"/>
    <property type="match status" value="1"/>
</dbReference>
<feature type="domain" description="PPIase cyclophilin-type" evidence="14">
    <location>
        <begin position="318"/>
        <end position="467"/>
    </location>
</feature>
<dbReference type="InterPro" id="IPR003613">
    <property type="entry name" value="Ubox_domain"/>
</dbReference>
<dbReference type="PANTHER" id="PTHR45625">
    <property type="entry name" value="PEPTIDYL-PROLYL CIS-TRANS ISOMERASE-RELATED"/>
    <property type="match status" value="1"/>
</dbReference>
<dbReference type="InterPro" id="IPR044666">
    <property type="entry name" value="Cyclophilin_A-like"/>
</dbReference>
<dbReference type="Pfam" id="PF00160">
    <property type="entry name" value="Pro_isomerase"/>
    <property type="match status" value="1"/>
</dbReference>
<dbReference type="AlphaFoldDB" id="A0AAF0YD39"/>
<dbReference type="GO" id="GO:0006457">
    <property type="term" value="P:protein folding"/>
    <property type="evidence" value="ECO:0007669"/>
    <property type="project" value="InterPro"/>
</dbReference>
<dbReference type="PANTHER" id="PTHR45625:SF1">
    <property type="entry name" value="RING-TYPE E3 UBIQUITIN-PROTEIN LIGASE PPIL2"/>
    <property type="match status" value="1"/>
</dbReference>
<reference evidence="17" key="1">
    <citation type="submission" date="2023-10" db="EMBL/GenBank/DDBJ databases">
        <authorList>
            <person name="Noh H."/>
        </authorList>
    </citation>
    <scope>NUCLEOTIDE SEQUENCE</scope>
    <source>
        <strain evidence="17">DUCC4014</strain>
    </source>
</reference>
<dbReference type="CDD" id="cd15853">
    <property type="entry name" value="SNARE_Bet1"/>
    <property type="match status" value="1"/>
</dbReference>
<comment type="catalytic activity">
    <reaction evidence="2">
        <text>[protein]-peptidylproline (omega=180) = [protein]-peptidylproline (omega=0)</text>
        <dbReference type="Rhea" id="RHEA:16237"/>
        <dbReference type="Rhea" id="RHEA-COMP:10747"/>
        <dbReference type="Rhea" id="RHEA-COMP:10748"/>
        <dbReference type="ChEBI" id="CHEBI:83833"/>
        <dbReference type="ChEBI" id="CHEBI:83834"/>
        <dbReference type="EC" id="5.2.1.8"/>
    </reaction>
</comment>
<comment type="similarity">
    <text evidence="6">Belongs to the cyclophilin-type PPIase family. PPIL2 subfamily.</text>
</comment>
<evidence type="ECO:0000256" key="4">
    <source>
        <dbReference type="ARBA" id="ARBA00004123"/>
    </source>
</evidence>
<organism evidence="17 18">
    <name type="scientific">Vanrija pseudolonga</name>
    <dbReference type="NCBI Taxonomy" id="143232"/>
    <lineage>
        <taxon>Eukaryota</taxon>
        <taxon>Fungi</taxon>
        <taxon>Dikarya</taxon>
        <taxon>Basidiomycota</taxon>
        <taxon>Agaricomycotina</taxon>
        <taxon>Tremellomycetes</taxon>
        <taxon>Trichosporonales</taxon>
        <taxon>Trichosporonaceae</taxon>
        <taxon>Vanrija</taxon>
    </lineage>
</organism>
<comment type="function">
    <text evidence="3">May catalyze the cis-trans isomerization of proline imidic peptide bonds in oligopeptides thereby assisting the folding of proteins. May also function as a chaperone, playing a role in intracellular transport of proteins. May also have a protein ubiquitin ligase activity acting as an E3 ubiquitin protein ligase or as a ubiquitin-ubiquitin ligase promoting elongation of ubiquitin chains on proteins.</text>
</comment>